<dbReference type="STRING" id="1195236.CTER_4449"/>
<sequence>MNTLAMNVKKYISKSRNKRDKLKIGTISLEHWESIEGSGRILSARNNNKNNYNTSLYLEQSRMLFSSKLR</sequence>
<protein>
    <submittedName>
        <fullName evidence="1">Uncharacterized protein</fullName>
    </submittedName>
</protein>
<evidence type="ECO:0000313" key="1">
    <source>
        <dbReference type="EMBL" id="EMS69881.1"/>
    </source>
</evidence>
<dbReference type="AlphaFoldDB" id="S0FIF6"/>
<gene>
    <name evidence="1" type="ORF">CTER_4449</name>
</gene>
<comment type="caution">
    <text evidence="1">The sequence shown here is derived from an EMBL/GenBank/DDBJ whole genome shotgun (WGS) entry which is preliminary data.</text>
</comment>
<dbReference type="RefSeq" id="WP_004629509.1">
    <property type="nucleotide sequence ID" value="NZ_AORV01000062.1"/>
</dbReference>
<name>S0FIF6_RUMCE</name>
<accession>S0FIF6</accession>
<evidence type="ECO:0000313" key="2">
    <source>
        <dbReference type="Proteomes" id="UP000014155"/>
    </source>
</evidence>
<dbReference type="EMBL" id="AORV01000062">
    <property type="protein sequence ID" value="EMS69881.1"/>
    <property type="molecule type" value="Genomic_DNA"/>
</dbReference>
<dbReference type="Proteomes" id="UP000014155">
    <property type="component" value="Unassembled WGS sequence"/>
</dbReference>
<dbReference type="PATRIC" id="fig|1195236.3.peg.4636"/>
<reference evidence="1 2" key="1">
    <citation type="journal article" date="2013" name="Genome Announc.">
        <title>Draft Genome Sequence of the Cellulolytic, Mesophilic, Anaerobic Bacterium Clostridium termitidis Strain CT1112 (DSM 5398).</title>
        <authorList>
            <person name="Lal S."/>
            <person name="Ramachandran U."/>
            <person name="Zhang X."/>
            <person name="Munir R."/>
            <person name="Sparling R."/>
            <person name="Levin D.B."/>
        </authorList>
    </citation>
    <scope>NUCLEOTIDE SEQUENCE [LARGE SCALE GENOMIC DNA]</scope>
    <source>
        <strain evidence="1 2">CT1112</strain>
    </source>
</reference>
<organism evidence="1 2">
    <name type="scientific">Ruminiclostridium cellobioparum subsp. termitidis CT1112</name>
    <dbReference type="NCBI Taxonomy" id="1195236"/>
    <lineage>
        <taxon>Bacteria</taxon>
        <taxon>Bacillati</taxon>
        <taxon>Bacillota</taxon>
        <taxon>Clostridia</taxon>
        <taxon>Eubacteriales</taxon>
        <taxon>Oscillospiraceae</taxon>
        <taxon>Ruminiclostridium</taxon>
    </lineage>
</organism>
<keyword evidence="2" id="KW-1185">Reference proteome</keyword>
<proteinExistence type="predicted"/>